<feature type="region of interest" description="Disordered" evidence="1">
    <location>
        <begin position="37"/>
        <end position="79"/>
    </location>
</feature>
<dbReference type="InterPro" id="IPR009057">
    <property type="entry name" value="Homeodomain-like_sf"/>
</dbReference>
<evidence type="ECO:0000256" key="1">
    <source>
        <dbReference type="SAM" id="MobiDB-lite"/>
    </source>
</evidence>
<dbReference type="PROSITE" id="PS51257">
    <property type="entry name" value="PROKAR_LIPOPROTEIN"/>
    <property type="match status" value="1"/>
</dbReference>
<evidence type="ECO:0000313" key="2">
    <source>
        <dbReference type="EMBL" id="KJE75260.1"/>
    </source>
</evidence>
<dbReference type="EMBL" id="JXUW01000053">
    <property type="protein sequence ID" value="KJE75260.1"/>
    <property type="molecule type" value="Genomic_DNA"/>
</dbReference>
<dbReference type="SUPFAM" id="SSF46689">
    <property type="entry name" value="Homeodomain-like"/>
    <property type="match status" value="1"/>
</dbReference>
<dbReference type="Pfam" id="PF13384">
    <property type="entry name" value="HTH_23"/>
    <property type="match status" value="1"/>
</dbReference>
<organism evidence="2 3">
    <name type="scientific">Ferrimicrobium acidiphilum DSM 19497</name>
    <dbReference type="NCBI Taxonomy" id="1121877"/>
    <lineage>
        <taxon>Bacteria</taxon>
        <taxon>Bacillati</taxon>
        <taxon>Actinomycetota</taxon>
        <taxon>Acidimicrobiia</taxon>
        <taxon>Acidimicrobiales</taxon>
        <taxon>Acidimicrobiaceae</taxon>
        <taxon>Ferrimicrobium</taxon>
    </lineage>
</organism>
<protein>
    <submittedName>
        <fullName evidence="2">Uncharacterized protein</fullName>
    </submittedName>
</protein>
<accession>A0A0D8FPQ2</accession>
<feature type="compositionally biased region" description="Polar residues" evidence="1">
    <location>
        <begin position="68"/>
        <end position="77"/>
    </location>
</feature>
<dbReference type="AlphaFoldDB" id="A0A0D8FPQ2"/>
<evidence type="ECO:0000313" key="3">
    <source>
        <dbReference type="Proteomes" id="UP000032336"/>
    </source>
</evidence>
<proteinExistence type="predicted"/>
<comment type="caution">
    <text evidence="2">The sequence shown here is derived from an EMBL/GenBank/DDBJ whole genome shotgun (WGS) entry which is preliminary data.</text>
</comment>
<reference evidence="2 3" key="1">
    <citation type="submission" date="2015-01" db="EMBL/GenBank/DDBJ databases">
        <title>Draft genome of the acidophilic iron oxidizer Ferrimicrobium acidiphilum strain T23.</title>
        <authorList>
            <person name="Poehlein A."/>
            <person name="Eisen S."/>
            <person name="Schloemann M."/>
            <person name="Johnson B.D."/>
            <person name="Daniel R."/>
            <person name="Muehling M."/>
        </authorList>
    </citation>
    <scope>NUCLEOTIDE SEQUENCE [LARGE SCALE GENOMIC DNA]</scope>
    <source>
        <strain evidence="2 3">T23</strain>
    </source>
</reference>
<sequence length="124" mass="13663">MSLLRNYFNKGFSTRTPGYPSLNLLWVVVGCGKAGRAHHKRGGYAERRRTSHPLSGNALSRGVREPNSPRSSDNSPQARVRRAKIALLVDEGMETNAIAKTLSLSAQTVDKRRRRFSLCGVGPD</sequence>
<gene>
    <name evidence="2" type="ORF">FEAC_30130</name>
</gene>
<dbReference type="Proteomes" id="UP000032336">
    <property type="component" value="Unassembled WGS sequence"/>
</dbReference>
<keyword evidence="3" id="KW-1185">Reference proteome</keyword>
<name>A0A0D8FPQ2_9ACTN</name>